<dbReference type="EMBL" id="KZ678451">
    <property type="protein sequence ID" value="PSR83976.1"/>
    <property type="molecule type" value="Genomic_DNA"/>
</dbReference>
<feature type="region of interest" description="Disordered" evidence="2">
    <location>
        <begin position="1"/>
        <end position="47"/>
    </location>
</feature>
<feature type="compositionally biased region" description="Acidic residues" evidence="2">
    <location>
        <begin position="354"/>
        <end position="363"/>
    </location>
</feature>
<evidence type="ECO:0000256" key="2">
    <source>
        <dbReference type="SAM" id="MobiDB-lite"/>
    </source>
</evidence>
<dbReference type="AlphaFoldDB" id="A0A2T3A6U2"/>
<dbReference type="Proteomes" id="UP000241462">
    <property type="component" value="Unassembled WGS sequence"/>
</dbReference>
<gene>
    <name evidence="3" type="ORF">BD289DRAFT_435053</name>
</gene>
<protein>
    <submittedName>
        <fullName evidence="3">Uncharacterized protein</fullName>
    </submittedName>
</protein>
<accession>A0A2T3A6U2</accession>
<proteinExistence type="inferred from homology"/>
<dbReference type="GO" id="GO:0000387">
    <property type="term" value="P:spliceosomal snRNP assembly"/>
    <property type="evidence" value="ECO:0007669"/>
    <property type="project" value="InterPro"/>
</dbReference>
<dbReference type="GO" id="GO:0005634">
    <property type="term" value="C:nucleus"/>
    <property type="evidence" value="ECO:0007669"/>
    <property type="project" value="TreeGrafter"/>
</dbReference>
<feature type="compositionally biased region" description="Low complexity" evidence="2">
    <location>
        <begin position="34"/>
        <end position="43"/>
    </location>
</feature>
<dbReference type="Gene3D" id="1.20.58.1070">
    <property type="match status" value="1"/>
</dbReference>
<dbReference type="InParanoid" id="A0A2T3A6U2"/>
<dbReference type="PANTHER" id="PTHR12794">
    <property type="entry name" value="GEMIN2"/>
    <property type="match status" value="1"/>
</dbReference>
<reference evidence="3 4" key="1">
    <citation type="journal article" date="2018" name="Mycol. Prog.">
        <title>Coniella lustricola, a new species from submerged detritus.</title>
        <authorList>
            <person name="Raudabaugh D.B."/>
            <person name="Iturriaga T."/>
            <person name="Carver A."/>
            <person name="Mondo S."/>
            <person name="Pangilinan J."/>
            <person name="Lipzen A."/>
            <person name="He G."/>
            <person name="Amirebrahimi M."/>
            <person name="Grigoriev I.V."/>
            <person name="Miller A.N."/>
        </authorList>
    </citation>
    <scope>NUCLEOTIDE SEQUENCE [LARGE SCALE GENOMIC DNA]</scope>
    <source>
        <strain evidence="3 4">B22-T-1</strain>
    </source>
</reference>
<feature type="region of interest" description="Disordered" evidence="2">
    <location>
        <begin position="354"/>
        <end position="375"/>
    </location>
</feature>
<sequence length="522" mass="57056">MATKRGRDSDEAPPAPSVKRARNSGPPKKHHHQSQQQQQQQTQEPATDITYGQRCCFPGLNESGLVHSDEDIDFEDETDALAYLQSVRQQASGIPHLLVAPRSGPQLPPTLGADEPIDRRIYTNGYGDTRGYYQDGAYTATPDTSLRANHRHRSSKPFQDQAVDYDGDEYNPDGGSVNDTARPEIATAYFDSLQSHFSLLRARLHQTPPPTVLAALRSDHSPNVGRFGRDSRTFAVWSARLRNADPHPAQVAAMDKPSVLRVLRVLLSGKFLRSGVEMRERTSRWLWALLARLPDRGEMDHTEVGHVRELGKRAALLMHTLREMALLREEVELGEHDEDADAAEWLGSDDGEAEELNAGEAEADAVPHSPASAFAPASPSIVQANVQINHQDMEDGEITDEAVLASDFEAAKARLLARLEASGDTGAAESNSIDVDVEADVDVDSEADYAQICGGDGDGKDSGIDSGVQDSAAASTKNTHTPSDPVRARMNMRATLNMILTVAGEFYGQRDLLEFRDPFHGI</sequence>
<dbReference type="GO" id="GO:0032797">
    <property type="term" value="C:SMN complex"/>
    <property type="evidence" value="ECO:0007669"/>
    <property type="project" value="TreeGrafter"/>
</dbReference>
<evidence type="ECO:0000313" key="3">
    <source>
        <dbReference type="EMBL" id="PSR83976.1"/>
    </source>
</evidence>
<comment type="similarity">
    <text evidence="1">Belongs to the gemin-2 family.</text>
</comment>
<feature type="compositionally biased region" description="Basic and acidic residues" evidence="2">
    <location>
        <begin position="1"/>
        <end position="10"/>
    </location>
</feature>
<dbReference type="OrthoDB" id="428895at2759"/>
<feature type="region of interest" description="Disordered" evidence="2">
    <location>
        <begin position="450"/>
        <end position="487"/>
    </location>
</feature>
<evidence type="ECO:0000313" key="4">
    <source>
        <dbReference type="Proteomes" id="UP000241462"/>
    </source>
</evidence>
<evidence type="ECO:0000256" key="1">
    <source>
        <dbReference type="ARBA" id="ARBA00025758"/>
    </source>
</evidence>
<dbReference type="Pfam" id="PF04938">
    <property type="entry name" value="SIP1"/>
    <property type="match status" value="1"/>
</dbReference>
<keyword evidence="4" id="KW-1185">Reference proteome</keyword>
<organism evidence="3 4">
    <name type="scientific">Coniella lustricola</name>
    <dbReference type="NCBI Taxonomy" id="2025994"/>
    <lineage>
        <taxon>Eukaryota</taxon>
        <taxon>Fungi</taxon>
        <taxon>Dikarya</taxon>
        <taxon>Ascomycota</taxon>
        <taxon>Pezizomycotina</taxon>
        <taxon>Sordariomycetes</taxon>
        <taxon>Sordariomycetidae</taxon>
        <taxon>Diaporthales</taxon>
        <taxon>Schizoparmaceae</taxon>
        <taxon>Coniella</taxon>
    </lineage>
</organism>
<dbReference type="PANTHER" id="PTHR12794:SF0">
    <property type="entry name" value="GEM-ASSOCIATED PROTEIN 2"/>
    <property type="match status" value="1"/>
</dbReference>
<name>A0A2T3A6U2_9PEZI</name>
<feature type="compositionally biased region" description="Basic residues" evidence="2">
    <location>
        <begin position="19"/>
        <end position="33"/>
    </location>
</feature>
<feature type="compositionally biased region" description="Polar residues" evidence="2">
    <location>
        <begin position="468"/>
        <end position="482"/>
    </location>
</feature>
<dbReference type="InterPro" id="IPR035426">
    <property type="entry name" value="Gemin2/Brr1"/>
</dbReference>